<proteinExistence type="predicted"/>
<dbReference type="AlphaFoldDB" id="G8JSP2"/>
<reference evidence="3" key="1">
    <citation type="journal article" date="2012" name="G3 (Bethesda)">
        <title>Pichia sorbitophila, an interspecies yeast hybrid reveals early steps of genome resolution following polyploidization.</title>
        <authorList>
            <person name="Leh Louis V."/>
            <person name="Despons L."/>
            <person name="Friedrich A."/>
            <person name="Martin T."/>
            <person name="Durrens P."/>
            <person name="Casaregola S."/>
            <person name="Neuveglise C."/>
            <person name="Fairhead C."/>
            <person name="Marck C."/>
            <person name="Cruz J.A."/>
            <person name="Straub M.L."/>
            <person name="Kugler V."/>
            <person name="Sacerdot C."/>
            <person name="Uzunov Z."/>
            <person name="Thierry A."/>
            <person name="Weiss S."/>
            <person name="Bleykasten C."/>
            <person name="De Montigny J."/>
            <person name="Jacques N."/>
            <person name="Jung P."/>
            <person name="Lemaire M."/>
            <person name="Mallet S."/>
            <person name="Morel G."/>
            <person name="Richard G.F."/>
            <person name="Sarkar A."/>
            <person name="Savel G."/>
            <person name="Schacherer J."/>
            <person name="Seret M.L."/>
            <person name="Talla E."/>
            <person name="Samson G."/>
            <person name="Jubin C."/>
            <person name="Poulain J."/>
            <person name="Vacherie B."/>
            <person name="Barbe V."/>
            <person name="Pelletier E."/>
            <person name="Sherman D.J."/>
            <person name="Westhof E."/>
            <person name="Weissenbach J."/>
            <person name="Baret P.V."/>
            <person name="Wincker P."/>
            <person name="Gaillardin C."/>
            <person name="Dujon B."/>
            <person name="Souciet J.L."/>
        </authorList>
    </citation>
    <scope>NUCLEOTIDE SEQUENCE [LARGE SCALE GENOMIC DNA]</scope>
    <source>
        <strain evidence="3">CBS 270.75 / DBVPG 7215 / KCTC 17166 / NRRL Y-17582</strain>
    </source>
</reference>
<protein>
    <submittedName>
        <fullName evidence="2">Uncharacterized protein</fullName>
    </submittedName>
</protein>
<dbReference type="STRING" id="931890.G8JSP2"/>
<feature type="compositionally biased region" description="Polar residues" evidence="1">
    <location>
        <begin position="151"/>
        <end position="170"/>
    </location>
</feature>
<dbReference type="HOGENOM" id="CLU_037140_0_0_1"/>
<dbReference type="GO" id="GO:0005096">
    <property type="term" value="F:GTPase activator activity"/>
    <property type="evidence" value="ECO:0007669"/>
    <property type="project" value="InterPro"/>
</dbReference>
<dbReference type="GO" id="GO:0044732">
    <property type="term" value="C:mitotic spindle pole body"/>
    <property type="evidence" value="ECO:0007669"/>
    <property type="project" value="TreeGrafter"/>
</dbReference>
<dbReference type="eggNOG" id="ENOG502R6H5">
    <property type="taxonomic scope" value="Eukaryota"/>
</dbReference>
<evidence type="ECO:0000313" key="2">
    <source>
        <dbReference type="EMBL" id="AET39764.1"/>
    </source>
</evidence>
<dbReference type="GeneID" id="11471669"/>
<dbReference type="GO" id="GO:0031578">
    <property type="term" value="P:mitotic spindle orientation checkpoint signaling"/>
    <property type="evidence" value="ECO:0007669"/>
    <property type="project" value="TreeGrafter"/>
</dbReference>
<dbReference type="InterPro" id="IPR034586">
    <property type="entry name" value="Bfa1/Byr4"/>
</dbReference>
<dbReference type="OrthoDB" id="19159at2759"/>
<keyword evidence="3" id="KW-1185">Reference proteome</keyword>
<dbReference type="FunCoup" id="G8JSP2">
    <property type="interactions" value="327"/>
</dbReference>
<accession>G8JSP2</accession>
<dbReference type="GO" id="GO:1990334">
    <property type="term" value="C:Bfa1-Bub2 complex"/>
    <property type="evidence" value="ECO:0007669"/>
    <property type="project" value="InterPro"/>
</dbReference>
<dbReference type="OMA" id="QEIDHNT"/>
<dbReference type="PANTHER" id="PTHR35140:SF1">
    <property type="entry name" value="MITOTIC CHECK POINT PROTEIN BFA1"/>
    <property type="match status" value="1"/>
</dbReference>
<name>G8JSP2_ERECY</name>
<dbReference type="PANTHER" id="PTHR35140">
    <property type="entry name" value="MITOTIC CHECK POINT PROTEIN BFA1"/>
    <property type="match status" value="1"/>
</dbReference>
<feature type="region of interest" description="Disordered" evidence="1">
    <location>
        <begin position="497"/>
        <end position="516"/>
    </location>
</feature>
<evidence type="ECO:0000313" key="3">
    <source>
        <dbReference type="Proteomes" id="UP000006790"/>
    </source>
</evidence>
<dbReference type="KEGG" id="erc:Ecym_4749"/>
<dbReference type="Proteomes" id="UP000006790">
    <property type="component" value="Chromosome 4"/>
</dbReference>
<feature type="region of interest" description="Disordered" evidence="1">
    <location>
        <begin position="556"/>
        <end position="581"/>
    </location>
</feature>
<dbReference type="RefSeq" id="XP_003646581.1">
    <property type="nucleotide sequence ID" value="XM_003646533.1"/>
</dbReference>
<dbReference type="EMBL" id="CP002500">
    <property type="protein sequence ID" value="AET39764.1"/>
    <property type="molecule type" value="Genomic_DNA"/>
</dbReference>
<organism evidence="2 3">
    <name type="scientific">Eremothecium cymbalariae (strain CBS 270.75 / DBVPG 7215 / KCTC 17166 / NRRL Y-17582)</name>
    <name type="common">Yeast</name>
    <dbReference type="NCBI Taxonomy" id="931890"/>
    <lineage>
        <taxon>Eukaryota</taxon>
        <taxon>Fungi</taxon>
        <taxon>Dikarya</taxon>
        <taxon>Ascomycota</taxon>
        <taxon>Saccharomycotina</taxon>
        <taxon>Saccharomycetes</taxon>
        <taxon>Saccharomycetales</taxon>
        <taxon>Saccharomycetaceae</taxon>
        <taxon>Eremothecium</taxon>
    </lineage>
</organism>
<gene>
    <name evidence="2" type="ordered locus">Ecym_4749</name>
</gene>
<dbReference type="InParanoid" id="G8JSP2"/>
<sequence>MSNVRPLVVEEATETSFEEIESTFDIGMHDRPIELQSYFKVDRKANYPKLTISAINKGFLEAPVPSTISSSGSTTLSNKDIKRYSTYTESDEEEILDDFVEFSTNEKVDDWLQHKGRDFDLDVFKENEGEDELLELQEQLERRLTFLDSNESVKSVPSNPFRSSVTNGQMPPQVKPALNFLSGYPSDTLQRSPKPKVMQGANSKSFTRSLTSRSVLNLRSNGKNRELSEHRLNYKKSMPILSRNKNSIPEEDEDKYSGDNIVRNQQVHRKHHYNKESEITHTDFATVSNKNELKLELGPVKPQFVIHDEDPLNLSPTQYTITRDDTLLTPQLHKVQKKHKNLDEFKEVDHRKPKTKPKKISACYRLKTIKQEIDHNTPMKSGRMSYNPKLMKWEGNEEILDRFKILDKMDSNKALLITKNRHKLTSPARIINTGSVSSNRDGKIVGKMIFDEENLRWLSLEGREFDPFIDIDETIKSKPVPQDHLSPPPVKTVKFQRSQSQLTAPQRPAAKAERSSTIRYHSLHTYTAKNPIFQINSRSLEKFYHEENRWSRKIGGWFTSDSTENSRSNKTEPSTKDGSGSYMYEIRNMVMNSARN</sequence>
<evidence type="ECO:0000256" key="1">
    <source>
        <dbReference type="SAM" id="MobiDB-lite"/>
    </source>
</evidence>
<feature type="region of interest" description="Disordered" evidence="1">
    <location>
        <begin position="151"/>
        <end position="171"/>
    </location>
</feature>